<reference evidence="17 18" key="1">
    <citation type="journal article" date="2014" name="Nat. Commun.">
        <title>Multiple recent horizontal transfers of a large genomic region in cheese making fungi.</title>
        <authorList>
            <person name="Cheeseman K."/>
            <person name="Ropars J."/>
            <person name="Renault P."/>
            <person name="Dupont J."/>
            <person name="Gouzy J."/>
            <person name="Branca A."/>
            <person name="Abraham A.L."/>
            <person name="Ceppi M."/>
            <person name="Conseiller E."/>
            <person name="Debuchy R."/>
            <person name="Malagnac F."/>
            <person name="Goarin A."/>
            <person name="Silar P."/>
            <person name="Lacoste S."/>
            <person name="Sallet E."/>
            <person name="Bensimon A."/>
            <person name="Giraud T."/>
            <person name="Brygoo Y."/>
        </authorList>
    </citation>
    <scope>NUCLEOTIDE SEQUENCE [LARGE SCALE GENOMIC DNA]</scope>
    <source>
        <strain evidence="18">FM 013</strain>
    </source>
</reference>
<evidence type="ECO:0000313" key="18">
    <source>
        <dbReference type="Proteomes" id="UP000053732"/>
    </source>
</evidence>
<feature type="disulfide bond" evidence="11">
    <location>
        <begin position="95"/>
        <end position="99"/>
    </location>
</feature>
<dbReference type="SUPFAM" id="SSF54556">
    <property type="entry name" value="Chitinase insertion domain"/>
    <property type="match status" value="1"/>
</dbReference>
<sequence length="1865" mass="207971">MRWWLLFLLLAGTLMVWAQQDSVCSKLVPCKNGCCSSSGSCGFTEEHCGDGCMSNCNATAECGKYSKGKVECPLGVCCSPAGFCGTTSDFCGEGCQSGCKEINEPSCDSHTDVMKLDRRIAYYELFNMANRKCDKYIPEHIPAGGLTHLNLAFAVISDEFKISEGDSDLVTRASHLKDRFQGLRVNIAIGGWDFNDGSTATIWSDLVADYENTETFMDSLVAYLKKYGLDGVDLDWEYPVAEDRGGAEEDYSHYVTFVARLRERFDQENPGWEISVTLPASYWYLRGFDLEGIQKHISYFNLMSYDFHGLWDKHNDWTGPYLKGHTNLTEAKQGLDLLWRNNVKPENVVMGFGFYGRSFTMSDSTCYDPNEGCQFSTAGLPGDCSDAAGILTYAEIRSRNNSLNTDTYYDKESTTKYMTYSADQWISYDDEESFTAKKRFLTSQCLSGLMIWAIDQDTQDYDAMNALFGDAAMDGALTRGGELSDEQKEKLTNEFASFNGQNCFVTELCTDGSSKESGHNQKCPSGTSSVSTAHAPLQKAGTVGLIGQCSEGWYRHVCCPNKQMPSNCQWNGEPVRSEIGCSGKCGDSQFELTTDTFTDALGEGQCFQGHRSLCCDSIELLDQCYWSGCEGPLMPYQPIGELGSDGCKDGYENVASRYDTDEGGWCSREFNSDLHDRFKRGLCCPKSKKFENCNWTTEDAISELDDASCQPRQCKKTQTSISEAYEPTINPYSAQDCLGDCTVGDQCTANPILPQFDPAFHLCCDPPSEYNEDWPVPPSFLWEDAYEDDGDDVAWAFADNQSNNDEESSDDPIEEDPSDHAYGFLMLDGPSESIDNAFGDSYTVARRSSKLPNRRRSMITANTTVLDSTFDHAEETIFVYCNHPKGSPECQKIFRKGAEDTIIKLPDHIGEGPFARVVSMTQAPHTYELPHHHVRARSVESNENEVYELKIDYNFHLIKRDDGPINMRIDYTNLLPYWDEVTDSKPSSKKRSVHEKLTKDDWKSLIKDMKKRTTSNSTSVKLGSGSTDMMETSETGLGKRWFGTFMGWLKKMNTVEAGNDGVLNMAFQKSFLLYRAVKGCARRAFYAEMRMYLDADVQMDATYAYYLSGTIVPLKVDDTYGYLGIEPSAYLGLRLEGNAIMTYTSEWRKLIDTLAYPGLSIKGIATVGPSLDIYGRIRGSVTLNGQAKAGARVHFGRAELYFPQDEEGTKGDTDYDKIEDIKSQQERPKTGLEPQFYASAQASANLAIDVSPNARIGIEVGPAILGKGNLVDAQIIAFMNSTLDFSATVTGSVGTDTDPTYAYKYGAYLYYNLGYGGFANILGDTWNWHFTPVYLYSLPGNKYTIYENSNVKADATLNSKRNVKILPDSDEKGLFHDDYDDAVWDDSGLEPYVPPATHVHHRRNHMHLHHKVHSSHDGKSNATSPRPDVGSVIFKRADSDDEKEPDTASSSSFTGSQKFDCPASGNKQPTLPEFRYNCQAFSANQVVTTDGSSQTIRGICDGIFGWFGSDGASSDGVELSWDPNRRDERDAYTCNSWRDTAKKKRKTYCTDQKEKLNLAAGLGKKANTLSCDEFPFGGVEEGGNWGAKYKPHRVPPTANCVPVWQQSLQGNCNGLLSTLYTNVAYFDRDTDSDKADDTDSDKDDWKLWSTGKDDNEDDDERWTPGGRESDTNQPVFGRLTRYPEPIPLAHGIDETEWENSGRTLGYNFKRNFTMGLAYATSLSNSPDQWGKMALTNSELKGATADTDPTHVFCAINLFNQPDVYRYGNGNGYCLDTRKGDNGWRNVEGFGRRPEYTMCKVNFAGSTFADQVAPASFSKRDQDESMGGNDPWKIESIELLDEEDGGPLWDDVDWEDMKFEHAADSN</sequence>
<dbReference type="InterPro" id="IPR018371">
    <property type="entry name" value="Chitin-binding_1_CS"/>
</dbReference>
<dbReference type="PROSITE" id="PS51910">
    <property type="entry name" value="GH18_2"/>
    <property type="match status" value="1"/>
</dbReference>
<keyword evidence="6" id="KW-0146">Chitin degradation</keyword>
<dbReference type="EMBL" id="HG793227">
    <property type="protein sequence ID" value="CRL31253.1"/>
    <property type="molecule type" value="Genomic_DNA"/>
</dbReference>
<feature type="disulfide bond" evidence="11">
    <location>
        <begin position="72"/>
        <end position="84"/>
    </location>
</feature>
<evidence type="ECO:0000256" key="5">
    <source>
        <dbReference type="ARBA" id="ARBA00022801"/>
    </source>
</evidence>
<dbReference type="Proteomes" id="UP000053732">
    <property type="component" value="Unassembled WGS sequence"/>
</dbReference>
<keyword evidence="8" id="KW-0119">Carbohydrate metabolism</keyword>
<protein>
    <recommendedName>
        <fullName evidence="3">chitinase</fullName>
        <ecNumber evidence="3">3.2.1.14</ecNumber>
    </recommendedName>
</protein>
<dbReference type="PANTHER" id="PTHR47700:SF2">
    <property type="entry name" value="CHITINASE"/>
    <property type="match status" value="1"/>
</dbReference>
<evidence type="ECO:0000256" key="12">
    <source>
        <dbReference type="RuleBase" id="RU000489"/>
    </source>
</evidence>
<dbReference type="InterPro" id="IPR036861">
    <property type="entry name" value="Endochitinase-like_sf"/>
</dbReference>
<proteinExistence type="inferred from homology"/>
<feature type="region of interest" description="Disordered" evidence="13">
    <location>
        <begin position="801"/>
        <end position="820"/>
    </location>
</feature>
<feature type="compositionally biased region" description="Acidic residues" evidence="13">
    <location>
        <begin position="804"/>
        <end position="817"/>
    </location>
</feature>
<evidence type="ECO:0000259" key="15">
    <source>
        <dbReference type="PROSITE" id="PS50941"/>
    </source>
</evidence>
<dbReference type="GO" id="GO:0000272">
    <property type="term" value="P:polysaccharide catabolic process"/>
    <property type="evidence" value="ECO:0007669"/>
    <property type="project" value="UniProtKB-KW"/>
</dbReference>
<dbReference type="SMART" id="SM00270">
    <property type="entry name" value="ChtBD1"/>
    <property type="match status" value="2"/>
</dbReference>
<dbReference type="Pfam" id="PF14040">
    <property type="entry name" value="DNase_NucA_NucB"/>
    <property type="match status" value="1"/>
</dbReference>
<evidence type="ECO:0000313" key="17">
    <source>
        <dbReference type="EMBL" id="CRL31253.1"/>
    </source>
</evidence>
<dbReference type="PROSITE" id="PS01095">
    <property type="entry name" value="GH18_1"/>
    <property type="match status" value="1"/>
</dbReference>
<dbReference type="SUPFAM" id="SSF51445">
    <property type="entry name" value="(Trans)glycosidases"/>
    <property type="match status" value="1"/>
</dbReference>
<feature type="disulfide bond" evidence="11">
    <location>
        <begin position="77"/>
        <end position="91"/>
    </location>
</feature>
<evidence type="ECO:0000256" key="9">
    <source>
        <dbReference type="ARBA" id="ARBA00023295"/>
    </source>
</evidence>
<dbReference type="InterPro" id="IPR011583">
    <property type="entry name" value="Chitinase_II/V-like_cat"/>
</dbReference>
<keyword evidence="18" id="KW-1185">Reference proteome</keyword>
<comment type="caution">
    <text evidence="11">Lacks conserved residue(s) required for the propagation of feature annotation.</text>
</comment>
<dbReference type="InterPro" id="IPR017853">
    <property type="entry name" value="GH"/>
</dbReference>
<dbReference type="InterPro" id="IPR001579">
    <property type="entry name" value="Glyco_hydro_18_chit_AS"/>
</dbReference>
<keyword evidence="5 12" id="KW-0378">Hydrolase</keyword>
<dbReference type="GO" id="GO:0008843">
    <property type="term" value="F:endochitinase activity"/>
    <property type="evidence" value="ECO:0007669"/>
    <property type="project" value="UniProtKB-EC"/>
</dbReference>
<dbReference type="InterPro" id="IPR053214">
    <property type="entry name" value="LysM12-like"/>
</dbReference>
<evidence type="ECO:0000256" key="6">
    <source>
        <dbReference type="ARBA" id="ARBA00023024"/>
    </source>
</evidence>
<dbReference type="SMART" id="SM00636">
    <property type="entry name" value="Glyco_18"/>
    <property type="match status" value="1"/>
</dbReference>
<feature type="region of interest" description="Disordered" evidence="13">
    <location>
        <begin position="1406"/>
        <end position="1466"/>
    </location>
</feature>
<dbReference type="CDD" id="cd00035">
    <property type="entry name" value="ChtBD1"/>
    <property type="match status" value="1"/>
</dbReference>
<organism evidence="17 18">
    <name type="scientific">Penicillium camemberti (strain FM 013)</name>
    <dbReference type="NCBI Taxonomy" id="1429867"/>
    <lineage>
        <taxon>Eukaryota</taxon>
        <taxon>Fungi</taxon>
        <taxon>Dikarya</taxon>
        <taxon>Ascomycota</taxon>
        <taxon>Pezizomycotina</taxon>
        <taxon>Eurotiomycetes</taxon>
        <taxon>Eurotiomycetidae</taxon>
        <taxon>Eurotiales</taxon>
        <taxon>Aspergillaceae</taxon>
        <taxon>Penicillium</taxon>
    </lineage>
</organism>
<feature type="domain" description="Chitin-binding type-1" evidence="15">
    <location>
        <begin position="59"/>
        <end position="101"/>
    </location>
</feature>
<feature type="region of interest" description="Disordered" evidence="13">
    <location>
        <begin position="1630"/>
        <end position="1678"/>
    </location>
</feature>
<evidence type="ECO:0000256" key="13">
    <source>
        <dbReference type="SAM" id="MobiDB-lite"/>
    </source>
</evidence>
<keyword evidence="9 12" id="KW-0326">Glycosidase</keyword>
<dbReference type="STRING" id="1429867.A0A0G4PYH2"/>
<keyword evidence="4 11" id="KW-0147">Chitin-binding</keyword>
<keyword evidence="10" id="KW-0624">Polysaccharide degradation</keyword>
<feature type="signal peptide" evidence="14">
    <location>
        <begin position="1"/>
        <end position="18"/>
    </location>
</feature>
<dbReference type="InterPro" id="IPR001223">
    <property type="entry name" value="Glyco_hydro18_cat"/>
</dbReference>
<dbReference type="Gene3D" id="3.30.60.10">
    <property type="entry name" value="Endochitinase-like"/>
    <property type="match status" value="1"/>
</dbReference>
<dbReference type="PROSITE" id="PS50941">
    <property type="entry name" value="CHIT_BIND_I_2"/>
    <property type="match status" value="1"/>
</dbReference>
<keyword evidence="11" id="KW-1015">Disulfide bond</keyword>
<dbReference type="InterPro" id="IPR029070">
    <property type="entry name" value="Chitinase_insertion_sf"/>
</dbReference>
<keyword evidence="7" id="KW-0843">Virulence</keyword>
<dbReference type="GO" id="GO:0006032">
    <property type="term" value="P:chitin catabolic process"/>
    <property type="evidence" value="ECO:0007669"/>
    <property type="project" value="UniProtKB-KW"/>
</dbReference>
<evidence type="ECO:0000256" key="8">
    <source>
        <dbReference type="ARBA" id="ARBA00023277"/>
    </source>
</evidence>
<dbReference type="InterPro" id="IPR001002">
    <property type="entry name" value="Chitin-bd_1"/>
</dbReference>
<evidence type="ECO:0000256" key="1">
    <source>
        <dbReference type="ARBA" id="ARBA00000822"/>
    </source>
</evidence>
<comment type="catalytic activity">
    <reaction evidence="1">
        <text>Random endo-hydrolysis of N-acetyl-beta-D-glucosaminide (1-&gt;4)-beta-linkages in chitin and chitodextrins.</text>
        <dbReference type="EC" id="3.2.1.14"/>
    </reaction>
</comment>
<dbReference type="Gene3D" id="3.10.50.10">
    <property type="match status" value="1"/>
</dbReference>
<dbReference type="InterPro" id="IPR029476">
    <property type="entry name" value="DNase_NucA_NucB"/>
</dbReference>
<evidence type="ECO:0000256" key="10">
    <source>
        <dbReference type="ARBA" id="ARBA00023326"/>
    </source>
</evidence>
<dbReference type="PROSITE" id="PS00026">
    <property type="entry name" value="CHIT_BIND_I_1"/>
    <property type="match status" value="1"/>
</dbReference>
<feature type="domain" description="GH18" evidence="16">
    <location>
        <begin position="117"/>
        <end position="471"/>
    </location>
</feature>
<dbReference type="PANTHER" id="PTHR47700">
    <property type="entry name" value="V CHITINASE, PUTATIVE (AFU_ORTHOLOGUE AFUA_6G13720)-RELATED"/>
    <property type="match status" value="1"/>
</dbReference>
<evidence type="ECO:0000256" key="4">
    <source>
        <dbReference type="ARBA" id="ARBA00022669"/>
    </source>
</evidence>
<gene>
    <name evidence="17" type="ORF">PCAMFM013_S096g000005</name>
</gene>
<evidence type="ECO:0000256" key="14">
    <source>
        <dbReference type="SAM" id="SignalP"/>
    </source>
</evidence>
<dbReference type="SUPFAM" id="SSF57016">
    <property type="entry name" value="Plant lectins/antimicrobial peptides"/>
    <property type="match status" value="1"/>
</dbReference>
<feature type="chain" id="PRO_5005195833" description="chitinase" evidence="14">
    <location>
        <begin position="19"/>
        <end position="1865"/>
    </location>
</feature>
<comment type="similarity">
    <text evidence="2">Belongs to the glycosyl hydrolase 18 family. Chitinase class V subfamily.</text>
</comment>
<keyword evidence="14" id="KW-0732">Signal</keyword>
<dbReference type="Gene3D" id="3.20.20.80">
    <property type="entry name" value="Glycosidases"/>
    <property type="match status" value="1"/>
</dbReference>
<feature type="compositionally biased region" description="Polar residues" evidence="13">
    <location>
        <begin position="1447"/>
        <end position="1457"/>
    </location>
</feature>
<dbReference type="GO" id="GO:0008061">
    <property type="term" value="F:chitin binding"/>
    <property type="evidence" value="ECO:0007669"/>
    <property type="project" value="UniProtKB-UniRule"/>
</dbReference>
<dbReference type="Pfam" id="PF00187">
    <property type="entry name" value="Chitin_bind_1"/>
    <property type="match status" value="1"/>
</dbReference>
<evidence type="ECO:0000259" key="16">
    <source>
        <dbReference type="PROSITE" id="PS51910"/>
    </source>
</evidence>
<evidence type="ECO:0000256" key="3">
    <source>
        <dbReference type="ARBA" id="ARBA00012729"/>
    </source>
</evidence>
<evidence type="ECO:0000256" key="11">
    <source>
        <dbReference type="PROSITE-ProRule" id="PRU00261"/>
    </source>
</evidence>
<name>A0A0G4PYH2_PENC3</name>
<dbReference type="Pfam" id="PF00704">
    <property type="entry name" value="Glyco_hydro_18"/>
    <property type="match status" value="1"/>
</dbReference>
<evidence type="ECO:0000256" key="2">
    <source>
        <dbReference type="ARBA" id="ARBA00008682"/>
    </source>
</evidence>
<dbReference type="EC" id="3.2.1.14" evidence="3"/>
<accession>A0A0G4PYH2</accession>
<evidence type="ECO:0000256" key="7">
    <source>
        <dbReference type="ARBA" id="ARBA00023026"/>
    </source>
</evidence>